<accession>A0A7C8KVU2</accession>
<organism evidence="1 2">
    <name type="scientific">Gracilibacillus oryzae</name>
    <dbReference type="NCBI Taxonomy" id="1672701"/>
    <lineage>
        <taxon>Bacteria</taxon>
        <taxon>Bacillati</taxon>
        <taxon>Bacillota</taxon>
        <taxon>Bacilli</taxon>
        <taxon>Bacillales</taxon>
        <taxon>Bacillaceae</taxon>
        <taxon>Gracilibacillus</taxon>
    </lineage>
</organism>
<dbReference type="Pfam" id="PF11122">
    <property type="entry name" value="Spore-coat_CotD"/>
    <property type="match status" value="1"/>
</dbReference>
<proteinExistence type="predicted"/>
<dbReference type="AlphaFoldDB" id="A0A7C8KVU2"/>
<dbReference type="OrthoDB" id="2455195at2"/>
<comment type="caution">
    <text evidence="1">The sequence shown here is derived from an EMBL/GenBank/DDBJ whole genome shotgun (WGS) entry which is preliminary data.</text>
</comment>
<evidence type="ECO:0000313" key="2">
    <source>
        <dbReference type="Proteomes" id="UP000480246"/>
    </source>
</evidence>
<evidence type="ECO:0000313" key="1">
    <source>
        <dbReference type="EMBL" id="KAB8138506.1"/>
    </source>
</evidence>
<keyword evidence="2" id="KW-1185">Reference proteome</keyword>
<dbReference type="Proteomes" id="UP000480246">
    <property type="component" value="Unassembled WGS sequence"/>
</dbReference>
<reference evidence="1 2" key="1">
    <citation type="submission" date="2019-10" db="EMBL/GenBank/DDBJ databases">
        <title>Gracilibacillus sp. nov. isolated from rice seeds.</title>
        <authorList>
            <person name="He S."/>
        </authorList>
    </citation>
    <scope>NUCLEOTIDE SEQUENCE [LARGE SCALE GENOMIC DNA]</scope>
    <source>
        <strain evidence="1 2">TD8</strain>
    </source>
</reference>
<evidence type="ECO:0008006" key="3">
    <source>
        <dbReference type="Google" id="ProtNLM"/>
    </source>
</evidence>
<gene>
    <name evidence="1" type="ORF">F9U64_04665</name>
</gene>
<dbReference type="EMBL" id="WEID01000017">
    <property type="protein sequence ID" value="KAB8138506.1"/>
    <property type="molecule type" value="Genomic_DNA"/>
</dbReference>
<protein>
    <recommendedName>
        <fullName evidence="3">Spore coat protein</fullName>
    </recommendedName>
</protein>
<name>A0A7C8KVU2_9BACI</name>
<dbReference type="InterPro" id="IPR020108">
    <property type="entry name" value="Spore_coat_CotD"/>
</dbReference>
<sequence length="93" mass="10628">MRRRPCMMPMNTMPANTMVYPTKCNEVNTCSESVVNHIHPSHTTCVNHHLVKNVHYYPHTTSNQYTVDQINVNGGPVPPMFNQMGMNQGNFPR</sequence>